<dbReference type="InterPro" id="IPR001018">
    <property type="entry name" value="Beta-lactamase_class-B_CS"/>
</dbReference>
<dbReference type="SUPFAM" id="SSF56281">
    <property type="entry name" value="Metallo-hydrolase/oxidoreductase"/>
    <property type="match status" value="1"/>
</dbReference>
<evidence type="ECO:0000259" key="7">
    <source>
        <dbReference type="SMART" id="SM00849"/>
    </source>
</evidence>
<evidence type="ECO:0000313" key="8">
    <source>
        <dbReference type="Proteomes" id="UP000492821"/>
    </source>
</evidence>
<evidence type="ECO:0000256" key="3">
    <source>
        <dbReference type="ARBA" id="ARBA00022723"/>
    </source>
</evidence>
<dbReference type="Pfam" id="PF00753">
    <property type="entry name" value="Lactamase_B"/>
    <property type="match status" value="1"/>
</dbReference>
<dbReference type="InterPro" id="IPR036866">
    <property type="entry name" value="RibonucZ/Hydroxyglut_hydro"/>
</dbReference>
<dbReference type="GO" id="GO:0008270">
    <property type="term" value="F:zinc ion binding"/>
    <property type="evidence" value="ECO:0007669"/>
    <property type="project" value="InterPro"/>
</dbReference>
<dbReference type="GO" id="GO:0003727">
    <property type="term" value="F:single-stranded RNA binding"/>
    <property type="evidence" value="ECO:0007669"/>
    <property type="project" value="TreeGrafter"/>
</dbReference>
<dbReference type="InterPro" id="IPR041516">
    <property type="entry name" value="LACTB2_WH"/>
</dbReference>
<keyword evidence="3" id="KW-0479">Metal-binding</keyword>
<dbReference type="PANTHER" id="PTHR23131">
    <property type="entry name" value="ENDORIBONUCLEASE LACTB2"/>
    <property type="match status" value="1"/>
</dbReference>
<evidence type="ECO:0000313" key="9">
    <source>
        <dbReference type="WBParaSite" id="Pan_g7249.t1"/>
    </source>
</evidence>
<evidence type="ECO:0000256" key="5">
    <source>
        <dbReference type="ARBA" id="ARBA00022833"/>
    </source>
</evidence>
<proteinExistence type="inferred from homology"/>
<dbReference type="GO" id="GO:0017001">
    <property type="term" value="P:antibiotic catabolic process"/>
    <property type="evidence" value="ECO:0007669"/>
    <property type="project" value="InterPro"/>
</dbReference>
<dbReference type="InterPro" id="IPR001279">
    <property type="entry name" value="Metallo-B-lactamas"/>
</dbReference>
<comment type="similarity">
    <text evidence="2">Belongs to the metallo-beta-lactamase superfamily. Glyoxalase II family.</text>
</comment>
<dbReference type="InterPro" id="IPR047921">
    <property type="entry name" value="LACTB2-like_MBL-fold"/>
</dbReference>
<dbReference type="GO" id="GO:0005759">
    <property type="term" value="C:mitochondrial matrix"/>
    <property type="evidence" value="ECO:0007669"/>
    <property type="project" value="TreeGrafter"/>
</dbReference>
<dbReference type="Gene3D" id="3.60.15.10">
    <property type="entry name" value="Ribonuclease Z/Hydroxyacylglutathione hydrolase-like"/>
    <property type="match status" value="1"/>
</dbReference>
<dbReference type="FunFam" id="3.60.15.10:FF:000017">
    <property type="entry name" value="Lactamase beta 2"/>
    <property type="match status" value="1"/>
</dbReference>
<protein>
    <recommendedName>
        <fullName evidence="6">Beta-lactamase-like protein 2 homolog</fullName>
    </recommendedName>
</protein>
<keyword evidence="4" id="KW-0378">Hydrolase</keyword>
<dbReference type="Gene3D" id="1.10.10.10">
    <property type="entry name" value="Winged helix-like DNA-binding domain superfamily/Winged helix DNA-binding domain"/>
    <property type="match status" value="1"/>
</dbReference>
<feature type="domain" description="Metallo-beta-lactamase" evidence="7">
    <location>
        <begin position="83"/>
        <end position="245"/>
    </location>
</feature>
<dbReference type="InterPro" id="IPR036388">
    <property type="entry name" value="WH-like_DNA-bd_sf"/>
</dbReference>
<dbReference type="GO" id="GO:0008800">
    <property type="term" value="F:beta-lactamase activity"/>
    <property type="evidence" value="ECO:0007669"/>
    <property type="project" value="InterPro"/>
</dbReference>
<dbReference type="PANTHER" id="PTHR23131:SF0">
    <property type="entry name" value="ENDORIBONUCLEASE LACTB2"/>
    <property type="match status" value="1"/>
</dbReference>
<reference evidence="8" key="1">
    <citation type="journal article" date="2013" name="Genetics">
        <title>The draft genome and transcriptome of Panagrellus redivivus are shaped by the harsh demands of a free-living lifestyle.</title>
        <authorList>
            <person name="Srinivasan J."/>
            <person name="Dillman A.R."/>
            <person name="Macchietto M.G."/>
            <person name="Heikkinen L."/>
            <person name="Lakso M."/>
            <person name="Fracchia K.M."/>
            <person name="Antoshechkin I."/>
            <person name="Mortazavi A."/>
            <person name="Wong G."/>
            <person name="Sternberg P.W."/>
        </authorList>
    </citation>
    <scope>NUCLEOTIDE SEQUENCE [LARGE SCALE GENOMIC DNA]</scope>
    <source>
        <strain evidence="8">MT8872</strain>
    </source>
</reference>
<dbReference type="InterPro" id="IPR050662">
    <property type="entry name" value="Sec-metab_biosynth-thioest"/>
</dbReference>
<dbReference type="Proteomes" id="UP000492821">
    <property type="component" value="Unassembled WGS sequence"/>
</dbReference>
<keyword evidence="8" id="KW-1185">Reference proteome</keyword>
<accession>A0A7E4W6N3</accession>
<evidence type="ECO:0000256" key="4">
    <source>
        <dbReference type="ARBA" id="ARBA00022801"/>
    </source>
</evidence>
<evidence type="ECO:0000256" key="2">
    <source>
        <dbReference type="ARBA" id="ARBA00006759"/>
    </source>
</evidence>
<dbReference type="SMART" id="SM00849">
    <property type="entry name" value="Lactamase_B"/>
    <property type="match status" value="1"/>
</dbReference>
<dbReference type="CDD" id="cd07722">
    <property type="entry name" value="LACTB2-like_MBL-fold"/>
    <property type="match status" value="1"/>
</dbReference>
<sequence length="343" mass="37922">MLSATFRSVCFPSPTNHHHAIVPMLSLLRNLPDYAYAGAAYFFSKTFHRPSMVKLTPLEDITVLTPLVTRVLGQNAGPFTLQGTNTYLVGAGKRKILIDAGEPNIESYIETLKKALSDGSTIDGIIATHWHGDHVGGIPDVLKLIGKEVPVYKYKRLEAADDPKVNYTFSDDNTVIKTDGATLKLIYTPGHTTDHFSVYLEEENILFSGDCILGEGTAIFEDLHTYMDSLNKYLEIKAARIFPGHGPVVEDPHSKINEYIEHRLKRERQIIASLRESASPLSTMDIVNSIYTDIPITVKLAAVANVKHHLTKLVKDGQVTALPYDTYSLVVSTTTESGERPSL</sequence>
<dbReference type="GO" id="GO:0004521">
    <property type="term" value="F:RNA endonuclease activity"/>
    <property type="evidence" value="ECO:0007669"/>
    <property type="project" value="TreeGrafter"/>
</dbReference>
<evidence type="ECO:0000256" key="6">
    <source>
        <dbReference type="ARBA" id="ARBA00069358"/>
    </source>
</evidence>
<reference evidence="9" key="2">
    <citation type="submission" date="2020-10" db="UniProtKB">
        <authorList>
            <consortium name="WormBaseParasite"/>
        </authorList>
    </citation>
    <scope>IDENTIFICATION</scope>
</reference>
<dbReference type="WBParaSite" id="Pan_g7249.t1">
    <property type="protein sequence ID" value="Pan_g7249.t1"/>
    <property type="gene ID" value="Pan_g7249"/>
</dbReference>
<evidence type="ECO:0000256" key="1">
    <source>
        <dbReference type="ARBA" id="ARBA00001947"/>
    </source>
</evidence>
<keyword evidence="5" id="KW-0862">Zinc</keyword>
<dbReference type="AlphaFoldDB" id="A0A7E4W6N3"/>
<organism evidence="8 9">
    <name type="scientific">Panagrellus redivivus</name>
    <name type="common">Microworm</name>
    <dbReference type="NCBI Taxonomy" id="6233"/>
    <lineage>
        <taxon>Eukaryota</taxon>
        <taxon>Metazoa</taxon>
        <taxon>Ecdysozoa</taxon>
        <taxon>Nematoda</taxon>
        <taxon>Chromadorea</taxon>
        <taxon>Rhabditida</taxon>
        <taxon>Tylenchina</taxon>
        <taxon>Panagrolaimomorpha</taxon>
        <taxon>Panagrolaimoidea</taxon>
        <taxon>Panagrolaimidae</taxon>
        <taxon>Panagrellus</taxon>
    </lineage>
</organism>
<name>A0A7E4W6N3_PANRE</name>
<comment type="cofactor">
    <cofactor evidence="1">
        <name>Zn(2+)</name>
        <dbReference type="ChEBI" id="CHEBI:29105"/>
    </cofactor>
</comment>
<dbReference type="Pfam" id="PF17778">
    <property type="entry name" value="WHD_BLACT"/>
    <property type="match status" value="1"/>
</dbReference>
<dbReference type="PROSITE" id="PS00743">
    <property type="entry name" value="BETA_LACTAMASE_B_1"/>
    <property type="match status" value="1"/>
</dbReference>